<reference evidence="9 10" key="1">
    <citation type="submission" date="2016-10" db="EMBL/GenBank/DDBJ databases">
        <authorList>
            <person name="de Groot N.N."/>
        </authorList>
    </citation>
    <scope>NUCLEOTIDE SEQUENCE [LARGE SCALE GENOMIC DNA]</scope>
    <source>
        <strain evidence="9 10">OK461</strain>
    </source>
</reference>
<dbReference type="PANTHER" id="PTHR45866">
    <property type="entry name" value="DNA GYRASE/TOPOISOMERASE SUBUNIT B"/>
    <property type="match status" value="1"/>
</dbReference>
<keyword evidence="8" id="KW-0413">Isomerase</keyword>
<accession>A0A1I2XYH1</accession>
<keyword evidence="4" id="KW-0547">Nucleotide-binding</keyword>
<evidence type="ECO:0000256" key="3">
    <source>
        <dbReference type="ARBA" id="ARBA00012895"/>
    </source>
</evidence>
<comment type="similarity">
    <text evidence="2">Belongs to the type II topoisomerase GyrB family.</text>
</comment>
<dbReference type="GO" id="GO:0005524">
    <property type="term" value="F:ATP binding"/>
    <property type="evidence" value="ECO:0007669"/>
    <property type="project" value="UniProtKB-KW"/>
</dbReference>
<keyword evidence="6" id="KW-0799">Topoisomerase</keyword>
<dbReference type="GO" id="GO:0003918">
    <property type="term" value="F:DNA topoisomerase type II (double strand cut, ATP-hydrolyzing) activity"/>
    <property type="evidence" value="ECO:0007669"/>
    <property type="project" value="UniProtKB-EC"/>
</dbReference>
<evidence type="ECO:0000256" key="6">
    <source>
        <dbReference type="ARBA" id="ARBA00023029"/>
    </source>
</evidence>
<evidence type="ECO:0000256" key="7">
    <source>
        <dbReference type="ARBA" id="ARBA00023125"/>
    </source>
</evidence>
<dbReference type="PANTHER" id="PTHR45866:SF1">
    <property type="entry name" value="DNA GYRASE SUBUNIT B, MITOCHONDRIAL"/>
    <property type="match status" value="1"/>
</dbReference>
<dbReference type="SUPFAM" id="SSF55874">
    <property type="entry name" value="ATPase domain of HSP90 chaperone/DNA topoisomerase II/histidine kinase"/>
    <property type="match status" value="1"/>
</dbReference>
<dbReference type="EC" id="5.6.2.2" evidence="3"/>
<evidence type="ECO:0000313" key="9">
    <source>
        <dbReference type="EMBL" id="SFH18139.1"/>
    </source>
</evidence>
<evidence type="ECO:0000256" key="1">
    <source>
        <dbReference type="ARBA" id="ARBA00000185"/>
    </source>
</evidence>
<evidence type="ECO:0000313" key="10">
    <source>
        <dbReference type="Proteomes" id="UP000181942"/>
    </source>
</evidence>
<dbReference type="Proteomes" id="UP000181942">
    <property type="component" value="Unassembled WGS sequence"/>
</dbReference>
<dbReference type="AlphaFoldDB" id="A0A1I2XYH1"/>
<dbReference type="Gene3D" id="3.30.565.10">
    <property type="entry name" value="Histidine kinase-like ATPase, C-terminal domain"/>
    <property type="match status" value="1"/>
</dbReference>
<dbReference type="InterPro" id="IPR036890">
    <property type="entry name" value="HATPase_C_sf"/>
</dbReference>
<name>A0A1I2XYH1_9ACTN</name>
<keyword evidence="7" id="KW-0238">DNA-binding</keyword>
<evidence type="ECO:0000256" key="4">
    <source>
        <dbReference type="ARBA" id="ARBA00022741"/>
    </source>
</evidence>
<evidence type="ECO:0000256" key="8">
    <source>
        <dbReference type="ARBA" id="ARBA00023235"/>
    </source>
</evidence>
<protein>
    <recommendedName>
        <fullName evidence="3">DNA topoisomerase (ATP-hydrolyzing)</fullName>
        <ecNumber evidence="3">5.6.2.2</ecNumber>
    </recommendedName>
</protein>
<dbReference type="EMBL" id="FONR01000054">
    <property type="protein sequence ID" value="SFH18139.1"/>
    <property type="molecule type" value="Genomic_DNA"/>
</dbReference>
<keyword evidence="5" id="KW-0067">ATP-binding</keyword>
<sequence>MDISRASWVNTTHDWSSVVDADHLTQIRQGPAEFAPDGPWHLVLEVLAYAADEASSKGGGHCVVVLHPDDSLSVRDDGRGTDTRVDEHGRSVKKPVMATKDLRFFDFPQVEVLPDGHPRRGMSVVAALSEWLAHTNRRLNGAWTQRYENGVPVTDLEPVEVDGTTGTLVHFRPEGSLGSVTGTGGPSARCLLSRPFSNGPQPERRMRLVTARRSPVTTPWVLSQGSCCGCPRDKSRRPQGFCGASRP</sequence>
<gene>
    <name evidence="9" type="ORF">SAMN02787118_1541</name>
</gene>
<evidence type="ECO:0000256" key="5">
    <source>
        <dbReference type="ARBA" id="ARBA00022840"/>
    </source>
</evidence>
<evidence type="ECO:0000256" key="2">
    <source>
        <dbReference type="ARBA" id="ARBA00010708"/>
    </source>
</evidence>
<dbReference type="GO" id="GO:0003677">
    <property type="term" value="F:DNA binding"/>
    <property type="evidence" value="ECO:0007669"/>
    <property type="project" value="UniProtKB-KW"/>
</dbReference>
<comment type="catalytic activity">
    <reaction evidence="1">
        <text>ATP-dependent breakage, passage and rejoining of double-stranded DNA.</text>
        <dbReference type="EC" id="5.6.2.2"/>
    </reaction>
</comment>
<proteinExistence type="inferred from homology"/>
<organism evidence="9 10">
    <name type="scientific">Streptomyces mirabilis</name>
    <dbReference type="NCBI Taxonomy" id="68239"/>
    <lineage>
        <taxon>Bacteria</taxon>
        <taxon>Bacillati</taxon>
        <taxon>Actinomycetota</taxon>
        <taxon>Actinomycetes</taxon>
        <taxon>Kitasatosporales</taxon>
        <taxon>Streptomycetaceae</taxon>
        <taxon>Streptomyces</taxon>
    </lineage>
</organism>